<dbReference type="SUPFAM" id="SSF52833">
    <property type="entry name" value="Thioredoxin-like"/>
    <property type="match status" value="3"/>
</dbReference>
<organism evidence="3 4">
    <name type="scientific">Armillaria borealis</name>
    <dbReference type="NCBI Taxonomy" id="47425"/>
    <lineage>
        <taxon>Eukaryota</taxon>
        <taxon>Fungi</taxon>
        <taxon>Dikarya</taxon>
        <taxon>Basidiomycota</taxon>
        <taxon>Agaricomycotina</taxon>
        <taxon>Agaricomycetes</taxon>
        <taxon>Agaricomycetidae</taxon>
        <taxon>Agaricales</taxon>
        <taxon>Marasmiineae</taxon>
        <taxon>Physalacriaceae</taxon>
        <taxon>Armillaria</taxon>
    </lineage>
</organism>
<dbReference type="EMBL" id="JAUEPT010000032">
    <property type="protein sequence ID" value="KAK0440758.1"/>
    <property type="molecule type" value="Genomic_DNA"/>
</dbReference>
<dbReference type="PROSITE" id="PS51352">
    <property type="entry name" value="THIOREDOXIN_2"/>
    <property type="match status" value="1"/>
</dbReference>
<dbReference type="AlphaFoldDB" id="A0AA39JHT0"/>
<proteinExistence type="predicted"/>
<feature type="compositionally biased region" description="Acidic residues" evidence="1">
    <location>
        <begin position="311"/>
        <end position="320"/>
    </location>
</feature>
<sequence>MSTVVHLDRKSDFHDLISKHKDVIVLFFTNWCYYCHVMRPNFEYVSGLATLNGLTFGGVLCDVNDWDYDAQKEVGIDCYPTIQVYRNGERFGYMEGRHDNEELEGWLKTYLILSRSSPHLEKGVPKGLALPPIDMAVSRARGKDPVLDISIWTGPQFENFISQHKHVIVGLHSTNTPHGMSFCFKRAAKSSKCKDVQFLRVDCDVEQSDSAEILRELLWLRFRPVMWIFRDGRLFSKLTDVIQGATFANWLDDCLSASAGTSLSIADSAPINVEDYLSGGEEQDESENDDEEEEHTTESEPVEDAQATPEEQLEAEEEDSQPPSEGPPVKEEAVVAEGASDQDAADAGDEEAVGAGGEEAEGTVDEEPEDEQGPEEESICTHLATIRNADVRNCHSERVTEITSLEEFNAQISGDTVSVSVFYDGHDHYTQAMTLVLLYIADLPSYSHMKFSKVDCVQHPDIAQEVCIEKSHCPQTMVFCDNKQLAERHGAVDSAEFEDWLRPFVPLKHADHSQEDLQPNPTAILTITVTAEPEEMDEESFSDTAVTDVQTAPLSSDSTIYLRSTSSLPIKGVRCEGRHLDRPYRHRWMNWPHKRRSFHDPEYDCYFVPTDSDGHGLEIGRANEGDSYFNMTLIQGPDTDPGKVSFGVGFGPDSTVKARFESAVIRVEFGYDGDVEGRSFPLRIKDIHPKDDEGQSTEVVFGKESNISLGLSVGPGSAASLSSSGGYSQNKQYTRKTAARVRGQGVHSSSAEWTFVEDVGEAGRQGLDPQYELFATLPTTQRTIWIKFWAKAILKRKDGFGWGNEVILKLGSKEEPYRRNIDLLGWLDE</sequence>
<dbReference type="Pfam" id="PF00085">
    <property type="entry name" value="Thioredoxin"/>
    <property type="match status" value="1"/>
</dbReference>
<evidence type="ECO:0000313" key="4">
    <source>
        <dbReference type="Proteomes" id="UP001175226"/>
    </source>
</evidence>
<dbReference type="InterPro" id="IPR050620">
    <property type="entry name" value="Thioredoxin_H-type-like"/>
</dbReference>
<feature type="compositionally biased region" description="Acidic residues" evidence="1">
    <location>
        <begin position="343"/>
        <end position="377"/>
    </location>
</feature>
<feature type="region of interest" description="Disordered" evidence="1">
    <location>
        <begin position="279"/>
        <end position="377"/>
    </location>
</feature>
<keyword evidence="4" id="KW-1185">Reference proteome</keyword>
<accession>A0AA39JHT0</accession>
<dbReference type="InterPro" id="IPR036249">
    <property type="entry name" value="Thioredoxin-like_sf"/>
</dbReference>
<dbReference type="Proteomes" id="UP001175226">
    <property type="component" value="Unassembled WGS sequence"/>
</dbReference>
<protein>
    <recommendedName>
        <fullName evidence="2">Thioredoxin domain-containing protein</fullName>
    </recommendedName>
</protein>
<evidence type="ECO:0000259" key="2">
    <source>
        <dbReference type="PROSITE" id="PS51352"/>
    </source>
</evidence>
<gene>
    <name evidence="3" type="ORF">EV421DRAFT_1905123</name>
</gene>
<evidence type="ECO:0000313" key="3">
    <source>
        <dbReference type="EMBL" id="KAK0440758.1"/>
    </source>
</evidence>
<feature type="domain" description="Thioredoxin" evidence="2">
    <location>
        <begin position="1"/>
        <end position="112"/>
    </location>
</feature>
<evidence type="ECO:0000256" key="1">
    <source>
        <dbReference type="SAM" id="MobiDB-lite"/>
    </source>
</evidence>
<dbReference type="Gene3D" id="3.40.30.10">
    <property type="entry name" value="Glutaredoxin"/>
    <property type="match status" value="2"/>
</dbReference>
<reference evidence="3" key="1">
    <citation type="submission" date="2023-06" db="EMBL/GenBank/DDBJ databases">
        <authorList>
            <consortium name="Lawrence Berkeley National Laboratory"/>
            <person name="Ahrendt S."/>
            <person name="Sahu N."/>
            <person name="Indic B."/>
            <person name="Wong-Bajracharya J."/>
            <person name="Merenyi Z."/>
            <person name="Ke H.-M."/>
            <person name="Monk M."/>
            <person name="Kocsube S."/>
            <person name="Drula E."/>
            <person name="Lipzen A."/>
            <person name="Balint B."/>
            <person name="Henrissat B."/>
            <person name="Andreopoulos B."/>
            <person name="Martin F.M."/>
            <person name="Harder C.B."/>
            <person name="Rigling D."/>
            <person name="Ford K.L."/>
            <person name="Foster G.D."/>
            <person name="Pangilinan J."/>
            <person name="Papanicolaou A."/>
            <person name="Barry K."/>
            <person name="LaButti K."/>
            <person name="Viragh M."/>
            <person name="Koriabine M."/>
            <person name="Yan M."/>
            <person name="Riley R."/>
            <person name="Champramary S."/>
            <person name="Plett K.L."/>
            <person name="Tsai I.J."/>
            <person name="Slot J."/>
            <person name="Sipos G."/>
            <person name="Plett J."/>
            <person name="Nagy L.G."/>
            <person name="Grigoriev I.V."/>
        </authorList>
    </citation>
    <scope>NUCLEOTIDE SEQUENCE</scope>
    <source>
        <strain evidence="3">FPL87.14</strain>
    </source>
</reference>
<dbReference type="PANTHER" id="PTHR10438:SF468">
    <property type="entry name" value="THIOREDOXIN-1-RELATED"/>
    <property type="match status" value="1"/>
</dbReference>
<dbReference type="PANTHER" id="PTHR10438">
    <property type="entry name" value="THIOREDOXIN"/>
    <property type="match status" value="1"/>
</dbReference>
<dbReference type="CDD" id="cd02961">
    <property type="entry name" value="PDI_a_family"/>
    <property type="match status" value="1"/>
</dbReference>
<dbReference type="InterPro" id="IPR013766">
    <property type="entry name" value="Thioredoxin_domain"/>
</dbReference>
<feature type="compositionally biased region" description="Acidic residues" evidence="1">
    <location>
        <begin position="281"/>
        <end position="303"/>
    </location>
</feature>
<name>A0AA39JHT0_9AGAR</name>
<comment type="caution">
    <text evidence="3">The sequence shown here is derived from an EMBL/GenBank/DDBJ whole genome shotgun (WGS) entry which is preliminary data.</text>
</comment>